<protein>
    <submittedName>
        <fullName evidence="2">Uncharacterized protein</fullName>
    </submittedName>
</protein>
<reference evidence="2" key="1">
    <citation type="submission" date="2023-10" db="EMBL/GenBank/DDBJ databases">
        <title>Genome assembly of Pristionchus species.</title>
        <authorList>
            <person name="Yoshida K."/>
            <person name="Sommer R.J."/>
        </authorList>
    </citation>
    <scope>NUCLEOTIDE SEQUENCE</scope>
    <source>
        <strain evidence="2">RS0144</strain>
    </source>
</reference>
<evidence type="ECO:0000256" key="1">
    <source>
        <dbReference type="SAM" id="MobiDB-lite"/>
    </source>
</evidence>
<comment type="caution">
    <text evidence="2">The sequence shown here is derived from an EMBL/GenBank/DDBJ whole genome shotgun (WGS) entry which is preliminary data.</text>
</comment>
<feature type="non-terminal residue" evidence="2">
    <location>
        <position position="289"/>
    </location>
</feature>
<feature type="region of interest" description="Disordered" evidence="1">
    <location>
        <begin position="253"/>
        <end position="289"/>
    </location>
</feature>
<accession>A0AAV5TNP7</accession>
<sequence length="289" mass="33928">MEKGRRIVCDAWSEWRKWSDSSSDEGGRVSPSMFVKYGVLMKRHENDPCSWDTVVLDTDKKTNQWLALADNDRNRSSDRPFAGATVEFDLCVKTGFIIDDWCVVKEDNSVTTVRGRDGIVMLDVAVNAERMVRMDGRNVLRLFSKRVLDVYDYNNVLGKVEMGEVMRVLIKWSHIIGSEGGDKYRYEWVVHDYGKGEEELFVSKNRTRKEMKMRKELDQALKEFQLVEYASERDWEQNAILKRHLEVYTEKYMRPMSNEPVNDGRPRDDEREERERQETEESSVSLPFP</sequence>
<dbReference type="EMBL" id="BTSX01000004">
    <property type="protein sequence ID" value="GMS96050.1"/>
    <property type="molecule type" value="Genomic_DNA"/>
</dbReference>
<gene>
    <name evidence="2" type="ORF">PENTCL1PPCAC_18225</name>
</gene>
<organism evidence="2 3">
    <name type="scientific">Pristionchus entomophagus</name>
    <dbReference type="NCBI Taxonomy" id="358040"/>
    <lineage>
        <taxon>Eukaryota</taxon>
        <taxon>Metazoa</taxon>
        <taxon>Ecdysozoa</taxon>
        <taxon>Nematoda</taxon>
        <taxon>Chromadorea</taxon>
        <taxon>Rhabditida</taxon>
        <taxon>Rhabditina</taxon>
        <taxon>Diplogasteromorpha</taxon>
        <taxon>Diplogasteroidea</taxon>
        <taxon>Neodiplogasteridae</taxon>
        <taxon>Pristionchus</taxon>
    </lineage>
</organism>
<name>A0AAV5TNP7_9BILA</name>
<proteinExistence type="predicted"/>
<keyword evidence="3" id="KW-1185">Reference proteome</keyword>
<dbReference type="AlphaFoldDB" id="A0AAV5TNP7"/>
<feature type="compositionally biased region" description="Basic and acidic residues" evidence="1">
    <location>
        <begin position="262"/>
        <end position="279"/>
    </location>
</feature>
<evidence type="ECO:0000313" key="2">
    <source>
        <dbReference type="EMBL" id="GMS96050.1"/>
    </source>
</evidence>
<dbReference type="Proteomes" id="UP001432027">
    <property type="component" value="Unassembled WGS sequence"/>
</dbReference>
<evidence type="ECO:0000313" key="3">
    <source>
        <dbReference type="Proteomes" id="UP001432027"/>
    </source>
</evidence>